<dbReference type="InterPro" id="IPR036188">
    <property type="entry name" value="FAD/NAD-bd_sf"/>
</dbReference>
<proteinExistence type="predicted"/>
<dbReference type="PANTHER" id="PTHR46028:SF2">
    <property type="entry name" value="KYNURENINE 3-MONOOXYGENASE"/>
    <property type="match status" value="1"/>
</dbReference>
<feature type="domain" description="FAD-dependent oxidoreductase 2 FAD-binding" evidence="6">
    <location>
        <begin position="121"/>
        <end position="155"/>
    </location>
</feature>
<feature type="region of interest" description="Disordered" evidence="5">
    <location>
        <begin position="663"/>
        <end position="702"/>
    </location>
</feature>
<dbReference type="Proteomes" id="UP001230188">
    <property type="component" value="Unassembled WGS sequence"/>
</dbReference>
<dbReference type="InterPro" id="IPR003953">
    <property type="entry name" value="FAD-dep_OxRdtase_2_FAD-bd"/>
</dbReference>
<reference evidence="7" key="1">
    <citation type="submission" date="2023-01" db="EMBL/GenBank/DDBJ databases">
        <title>Metagenome sequencing of chrysophaentin producing Chrysophaeum taylorii.</title>
        <authorList>
            <person name="Davison J."/>
            <person name="Bewley C."/>
        </authorList>
    </citation>
    <scope>NUCLEOTIDE SEQUENCE</scope>
    <source>
        <strain evidence="7">NIES-1699</strain>
    </source>
</reference>
<comment type="cofactor">
    <cofactor evidence="1">
        <name>FAD</name>
        <dbReference type="ChEBI" id="CHEBI:57692"/>
    </cofactor>
</comment>
<keyword evidence="8" id="KW-1185">Reference proteome</keyword>
<evidence type="ECO:0000259" key="6">
    <source>
        <dbReference type="Pfam" id="PF00890"/>
    </source>
</evidence>
<keyword evidence="2" id="KW-0285">Flavoprotein</keyword>
<comment type="caution">
    <text evidence="7">The sequence shown here is derived from an EMBL/GenBank/DDBJ whole genome shotgun (WGS) entry which is preliminary data.</text>
</comment>
<dbReference type="SUPFAM" id="SSF51905">
    <property type="entry name" value="FAD/NAD(P)-binding domain"/>
    <property type="match status" value="1"/>
</dbReference>
<evidence type="ECO:0000256" key="1">
    <source>
        <dbReference type="ARBA" id="ARBA00001974"/>
    </source>
</evidence>
<protein>
    <recommendedName>
        <fullName evidence="6">FAD-dependent oxidoreductase 2 FAD-binding domain-containing protein</fullName>
    </recommendedName>
</protein>
<name>A0AAD7XLX9_9STRA</name>
<accession>A0AAD7XLX9</accession>
<dbReference type="Pfam" id="PF00890">
    <property type="entry name" value="FAD_binding_2"/>
    <property type="match status" value="1"/>
</dbReference>
<evidence type="ECO:0000313" key="8">
    <source>
        <dbReference type="Proteomes" id="UP001230188"/>
    </source>
</evidence>
<dbReference type="PANTHER" id="PTHR46028">
    <property type="entry name" value="KYNURENINE 3-MONOOXYGENASE"/>
    <property type="match status" value="1"/>
</dbReference>
<evidence type="ECO:0000313" key="7">
    <source>
        <dbReference type="EMBL" id="KAJ8603164.1"/>
    </source>
</evidence>
<evidence type="ECO:0000256" key="2">
    <source>
        <dbReference type="ARBA" id="ARBA00022630"/>
    </source>
</evidence>
<dbReference type="AlphaFoldDB" id="A0AAD7XLX9"/>
<dbReference type="GO" id="GO:0004502">
    <property type="term" value="F:kynurenine 3-monooxygenase activity"/>
    <property type="evidence" value="ECO:0007669"/>
    <property type="project" value="TreeGrafter"/>
</dbReference>
<dbReference type="PRINTS" id="PR00420">
    <property type="entry name" value="RNGMNOXGNASE"/>
</dbReference>
<gene>
    <name evidence="7" type="ORF">CTAYLR_004601</name>
</gene>
<keyword evidence="4" id="KW-0560">Oxidoreductase</keyword>
<evidence type="ECO:0000256" key="3">
    <source>
        <dbReference type="ARBA" id="ARBA00022827"/>
    </source>
</evidence>
<organism evidence="7 8">
    <name type="scientific">Chrysophaeum taylorii</name>
    <dbReference type="NCBI Taxonomy" id="2483200"/>
    <lineage>
        <taxon>Eukaryota</taxon>
        <taxon>Sar</taxon>
        <taxon>Stramenopiles</taxon>
        <taxon>Ochrophyta</taxon>
        <taxon>Pelagophyceae</taxon>
        <taxon>Pelagomonadales</taxon>
        <taxon>Pelagomonadaceae</taxon>
        <taxon>Chrysophaeum</taxon>
    </lineage>
</organism>
<evidence type="ECO:0000256" key="5">
    <source>
        <dbReference type="SAM" id="MobiDB-lite"/>
    </source>
</evidence>
<keyword evidence="3" id="KW-0274">FAD</keyword>
<sequence>MDPLELEAYASAKVEVLKRFLAAQPPVDNGERVLEIWEELYDAKMASCVVETVDGPSDDEENPVFPYEKIEAVVGDGGNWKWPRMWQHLDEIERRGDAYRENEALNMDQANKNPNIAPLRVVVVGGGPVGLRMAIELAMGGHAVTVLEKRREKRSEEGGLEVLGFTNRINRPHMWNFVRNDLAKLNGKDFLLQKCQYPVFTEPETSSIGIDELQCLLLKNALLLGVDFRLGVGYKNAVVVADPETMMPRWKLDLTFDEHAKKEDLEQECDALVGCDGPRSTVRQTMTKYLGEIEKRKFQDCVGIVANVRKVSRRRLRELGFEFGQEPNDMNRTKLVFRDFFHKLNEEADADLEALIYYKAGFHNYTILTPKRANLVKHGLSGKVYHHTVARAALDGGDSKSAEKAKLKAYCKSVLKAAGVPVDDELPNDGFVDAPNDVMSFDFAECWNTRKSIAFELPPPGYKVSEDGPYRGRAPFPIVALAGDSLLEPFWPMGLGLKRGWHAIFDCCWALDNIFNPLVAQRILKQEDVTWEEHYQTMRDQMEKHLEWCKRLVVTDDLAKGAYDDKGTVMKQLRKIDKDVETPTFQVEIDPWTRYKDLEKQFADHYKYGLRGEEKDAWLHPVVRKALAKHKFYADLRKGSKHDEIVHRGKPLLEIDGKKVETVETNSSSSASKKAVFARPAGSKRHLKEEQTPPQKHALDPSEVLTKSAAKRESLVATALALDPPKPTKKKLPPGARLALPAEVLQDHAHHGPAEDGHQENADQMWTKMSGAHLTPTAEAELDHVRNMIQALTKTIQAYQRAEQQILLNGKATDRVPL</sequence>
<dbReference type="Gene3D" id="3.50.50.60">
    <property type="entry name" value="FAD/NAD(P)-binding domain"/>
    <property type="match status" value="1"/>
</dbReference>
<dbReference type="EMBL" id="JAQMWT010000360">
    <property type="protein sequence ID" value="KAJ8603164.1"/>
    <property type="molecule type" value="Genomic_DNA"/>
</dbReference>
<evidence type="ECO:0000256" key="4">
    <source>
        <dbReference type="ARBA" id="ARBA00023002"/>
    </source>
</evidence>
<dbReference type="GO" id="GO:0070189">
    <property type="term" value="P:kynurenine metabolic process"/>
    <property type="evidence" value="ECO:0007669"/>
    <property type="project" value="TreeGrafter"/>
</dbReference>